<reference evidence="2 3" key="1">
    <citation type="submission" date="2021-04" db="EMBL/GenBank/DDBJ databases">
        <authorList>
            <person name="Ivanova A."/>
        </authorList>
    </citation>
    <scope>NUCLEOTIDE SEQUENCE [LARGE SCALE GENOMIC DNA]</scope>
    <source>
        <strain evidence="2 3">G18</strain>
    </source>
</reference>
<evidence type="ECO:0000313" key="2">
    <source>
        <dbReference type="EMBL" id="MBP3960323.1"/>
    </source>
</evidence>
<evidence type="ECO:0000256" key="1">
    <source>
        <dbReference type="SAM" id="Phobius"/>
    </source>
</evidence>
<keyword evidence="3" id="KW-1185">Reference proteome</keyword>
<keyword evidence="1" id="KW-0472">Membrane</keyword>
<name>A0ABS5C2V3_9BACT</name>
<sequence>MRARLWLLLPAVCLFAGDISMTLMGQPDTYWAGDYSTAAEYNPIAYPLLARHPALFVAGMLLWLGLSAALVLWWRHPITVWLAMAIALGSALGASTWLARHGSIGWLGAIAYLSVAAVISRACWRRAIVVNAVRRTWKARPVAGE</sequence>
<proteinExistence type="predicted"/>
<organism evidence="2 3">
    <name type="scientific">Gemmata palustris</name>
    <dbReference type="NCBI Taxonomy" id="2822762"/>
    <lineage>
        <taxon>Bacteria</taxon>
        <taxon>Pseudomonadati</taxon>
        <taxon>Planctomycetota</taxon>
        <taxon>Planctomycetia</taxon>
        <taxon>Gemmatales</taxon>
        <taxon>Gemmataceae</taxon>
        <taxon>Gemmata</taxon>
    </lineage>
</organism>
<comment type="caution">
    <text evidence="2">The sequence shown here is derived from an EMBL/GenBank/DDBJ whole genome shotgun (WGS) entry which is preliminary data.</text>
</comment>
<feature type="transmembrane region" description="Helical" evidence="1">
    <location>
        <begin position="80"/>
        <end position="98"/>
    </location>
</feature>
<feature type="transmembrane region" description="Helical" evidence="1">
    <location>
        <begin position="49"/>
        <end position="73"/>
    </location>
</feature>
<keyword evidence="1" id="KW-0812">Transmembrane</keyword>
<gene>
    <name evidence="2" type="ORF">J8F10_34275</name>
</gene>
<dbReference type="RefSeq" id="WP_210661554.1">
    <property type="nucleotide sequence ID" value="NZ_JAGKQQ010000001.1"/>
</dbReference>
<dbReference type="EMBL" id="JAGKQQ010000001">
    <property type="protein sequence ID" value="MBP3960323.1"/>
    <property type="molecule type" value="Genomic_DNA"/>
</dbReference>
<evidence type="ECO:0000313" key="3">
    <source>
        <dbReference type="Proteomes" id="UP000676565"/>
    </source>
</evidence>
<accession>A0ABS5C2V3</accession>
<dbReference type="Proteomes" id="UP000676565">
    <property type="component" value="Unassembled WGS sequence"/>
</dbReference>
<protein>
    <submittedName>
        <fullName evidence="2">Uncharacterized protein</fullName>
    </submittedName>
</protein>
<feature type="transmembrane region" description="Helical" evidence="1">
    <location>
        <begin position="104"/>
        <end position="124"/>
    </location>
</feature>
<keyword evidence="1" id="KW-1133">Transmembrane helix</keyword>